<keyword evidence="2" id="KW-1185">Reference proteome</keyword>
<reference evidence="1 2" key="1">
    <citation type="journal article" name="Sci. Rep.">
        <title>Genome-scale phylogenetic analyses confirm Olpidium as the closest living zoosporic fungus to the non-flagellated, terrestrial fungi.</title>
        <authorList>
            <person name="Chang Y."/>
            <person name="Rochon D."/>
            <person name="Sekimoto S."/>
            <person name="Wang Y."/>
            <person name="Chovatia M."/>
            <person name="Sandor L."/>
            <person name="Salamov A."/>
            <person name="Grigoriev I.V."/>
            <person name="Stajich J.E."/>
            <person name="Spatafora J.W."/>
        </authorList>
    </citation>
    <scope>NUCLEOTIDE SEQUENCE [LARGE SCALE GENOMIC DNA]</scope>
    <source>
        <strain evidence="1">S191</strain>
    </source>
</reference>
<sequence>MRFRVVVCMAGSQLLKPSRRDLLPWPRFGGVSMATLHQRGENIENCTFVTTMIINENETCATDKALDKKW</sequence>
<proteinExistence type="predicted"/>
<accession>A0A8H7ZRK5</accession>
<dbReference type="Proteomes" id="UP000673691">
    <property type="component" value="Unassembled WGS sequence"/>
</dbReference>
<organism evidence="1 2">
    <name type="scientific">Olpidium bornovanus</name>
    <dbReference type="NCBI Taxonomy" id="278681"/>
    <lineage>
        <taxon>Eukaryota</taxon>
        <taxon>Fungi</taxon>
        <taxon>Fungi incertae sedis</taxon>
        <taxon>Olpidiomycota</taxon>
        <taxon>Olpidiomycotina</taxon>
        <taxon>Olpidiomycetes</taxon>
        <taxon>Olpidiales</taxon>
        <taxon>Olpidiaceae</taxon>
        <taxon>Olpidium</taxon>
    </lineage>
</organism>
<protein>
    <submittedName>
        <fullName evidence="1">Uncharacterized protein</fullName>
    </submittedName>
</protein>
<name>A0A8H7ZRK5_9FUNG</name>
<gene>
    <name evidence="1" type="ORF">BJ554DRAFT_2117</name>
</gene>
<evidence type="ECO:0000313" key="1">
    <source>
        <dbReference type="EMBL" id="KAG5457788.1"/>
    </source>
</evidence>
<evidence type="ECO:0000313" key="2">
    <source>
        <dbReference type="Proteomes" id="UP000673691"/>
    </source>
</evidence>
<dbReference type="EMBL" id="JAEFCI010009474">
    <property type="protein sequence ID" value="KAG5457788.1"/>
    <property type="molecule type" value="Genomic_DNA"/>
</dbReference>
<comment type="caution">
    <text evidence="1">The sequence shown here is derived from an EMBL/GenBank/DDBJ whole genome shotgun (WGS) entry which is preliminary data.</text>
</comment>
<dbReference type="AlphaFoldDB" id="A0A8H7ZRK5"/>